<dbReference type="OrthoDB" id="407509at2759"/>
<dbReference type="EMBL" id="UYYB01102315">
    <property type="protein sequence ID" value="VDM78560.1"/>
    <property type="molecule type" value="Genomic_DNA"/>
</dbReference>
<organism evidence="1 2">
    <name type="scientific">Strongylus vulgaris</name>
    <name type="common">Blood worm</name>
    <dbReference type="NCBI Taxonomy" id="40348"/>
    <lineage>
        <taxon>Eukaryota</taxon>
        <taxon>Metazoa</taxon>
        <taxon>Ecdysozoa</taxon>
        <taxon>Nematoda</taxon>
        <taxon>Chromadorea</taxon>
        <taxon>Rhabditida</taxon>
        <taxon>Rhabditina</taxon>
        <taxon>Rhabditomorpha</taxon>
        <taxon>Strongyloidea</taxon>
        <taxon>Strongylidae</taxon>
        <taxon>Strongylus</taxon>
    </lineage>
</organism>
<name>A0A3P7IZC5_STRVU</name>
<dbReference type="Proteomes" id="UP000270094">
    <property type="component" value="Unassembled WGS sequence"/>
</dbReference>
<gene>
    <name evidence="1" type="ORF">SVUK_LOCUS13558</name>
</gene>
<evidence type="ECO:0000313" key="2">
    <source>
        <dbReference type="Proteomes" id="UP000270094"/>
    </source>
</evidence>
<dbReference type="AlphaFoldDB" id="A0A3P7IZC5"/>
<sequence>MFRLRDPAENVSGAKYQWAGVIMRRTVDRWTPRTMEWISREAKRPRGRSSARWAYVFVTRMDQLNSPLVRNGCGPRKRRRRSSILTSWMTIARDRNGWKQCCGLYDNQRQAI</sequence>
<protein>
    <submittedName>
        <fullName evidence="1">Uncharacterized protein</fullName>
    </submittedName>
</protein>
<proteinExistence type="predicted"/>
<keyword evidence="2" id="KW-1185">Reference proteome</keyword>
<accession>A0A3P7IZC5</accession>
<evidence type="ECO:0000313" key="1">
    <source>
        <dbReference type="EMBL" id="VDM78560.1"/>
    </source>
</evidence>
<reference evidence="1 2" key="1">
    <citation type="submission" date="2018-11" db="EMBL/GenBank/DDBJ databases">
        <authorList>
            <consortium name="Pathogen Informatics"/>
        </authorList>
    </citation>
    <scope>NUCLEOTIDE SEQUENCE [LARGE SCALE GENOMIC DNA]</scope>
</reference>